<evidence type="ECO:0000313" key="2">
    <source>
        <dbReference type="EMBL" id="GLQ35734.1"/>
    </source>
</evidence>
<keyword evidence="1" id="KW-1133">Transmembrane helix</keyword>
<feature type="transmembrane region" description="Helical" evidence="1">
    <location>
        <begin position="27"/>
        <end position="60"/>
    </location>
</feature>
<protein>
    <submittedName>
        <fullName evidence="2">Uncharacterized protein</fullName>
    </submittedName>
</protein>
<accession>A0ABQ5VX64</accession>
<dbReference type="EMBL" id="BSNN01000004">
    <property type="protein sequence ID" value="GLQ35734.1"/>
    <property type="molecule type" value="Genomic_DNA"/>
</dbReference>
<evidence type="ECO:0000313" key="3">
    <source>
        <dbReference type="Proteomes" id="UP001156694"/>
    </source>
</evidence>
<organism evidence="2 3">
    <name type="scientific">Amylibacter marinus</name>
    <dbReference type="NCBI Taxonomy" id="1475483"/>
    <lineage>
        <taxon>Bacteria</taxon>
        <taxon>Pseudomonadati</taxon>
        <taxon>Pseudomonadota</taxon>
        <taxon>Alphaproteobacteria</taxon>
        <taxon>Rhodobacterales</taxon>
        <taxon>Paracoccaceae</taxon>
        <taxon>Amylibacter</taxon>
    </lineage>
</organism>
<proteinExistence type="predicted"/>
<comment type="caution">
    <text evidence="2">The sequence shown here is derived from an EMBL/GenBank/DDBJ whole genome shotgun (WGS) entry which is preliminary data.</text>
</comment>
<gene>
    <name evidence="2" type="ORF">GCM10007939_20170</name>
</gene>
<dbReference type="Pfam" id="PF18910">
    <property type="entry name" value="DUF5665"/>
    <property type="match status" value="1"/>
</dbReference>
<keyword evidence="3" id="KW-1185">Reference proteome</keyword>
<sequence length="84" mass="9338">MTREIRALRSEVIALNSHKFVRAHDSWLGLILFQLVRGLAFGLGSVIGATLLIALLVSFLQQIDFIPVIGNWATEVLEIIQAPR</sequence>
<name>A0ABQ5VX64_9RHOB</name>
<keyword evidence="1" id="KW-0472">Membrane</keyword>
<dbReference type="Proteomes" id="UP001156694">
    <property type="component" value="Unassembled WGS sequence"/>
</dbReference>
<reference evidence="3" key="1">
    <citation type="journal article" date="2019" name="Int. J. Syst. Evol. Microbiol.">
        <title>The Global Catalogue of Microorganisms (GCM) 10K type strain sequencing project: providing services to taxonomists for standard genome sequencing and annotation.</title>
        <authorList>
            <consortium name="The Broad Institute Genomics Platform"/>
            <consortium name="The Broad Institute Genome Sequencing Center for Infectious Disease"/>
            <person name="Wu L."/>
            <person name="Ma J."/>
        </authorList>
    </citation>
    <scope>NUCLEOTIDE SEQUENCE [LARGE SCALE GENOMIC DNA]</scope>
    <source>
        <strain evidence="3">NBRC 110140</strain>
    </source>
</reference>
<keyword evidence="1" id="KW-0812">Transmembrane</keyword>
<evidence type="ECO:0000256" key="1">
    <source>
        <dbReference type="SAM" id="Phobius"/>
    </source>
</evidence>
<dbReference type="InterPro" id="IPR043723">
    <property type="entry name" value="DUF5665"/>
</dbReference>